<accession>A0A7W0DPK0</accession>
<dbReference type="InterPro" id="IPR021454">
    <property type="entry name" value="DUF3105"/>
</dbReference>
<evidence type="ECO:0000313" key="3">
    <source>
        <dbReference type="Proteomes" id="UP000545761"/>
    </source>
</evidence>
<feature type="compositionally biased region" description="Polar residues" evidence="1">
    <location>
        <begin position="43"/>
        <end position="57"/>
    </location>
</feature>
<dbReference type="EMBL" id="JACEHE010000015">
    <property type="protein sequence ID" value="MBA2948881.1"/>
    <property type="molecule type" value="Genomic_DNA"/>
</dbReference>
<dbReference type="Pfam" id="PF11303">
    <property type="entry name" value="DUF3105"/>
    <property type="match status" value="1"/>
</dbReference>
<evidence type="ECO:0000313" key="2">
    <source>
        <dbReference type="EMBL" id="MBA2948881.1"/>
    </source>
</evidence>
<comment type="caution">
    <text evidence="2">The sequence shown here is derived from an EMBL/GenBank/DDBJ whole genome shotgun (WGS) entry which is preliminary data.</text>
</comment>
<organism evidence="2 3">
    <name type="scientific">Streptomyces himalayensis subsp. himalayensis</name>
    <dbReference type="NCBI Taxonomy" id="2756131"/>
    <lineage>
        <taxon>Bacteria</taxon>
        <taxon>Bacillati</taxon>
        <taxon>Actinomycetota</taxon>
        <taxon>Actinomycetes</taxon>
        <taxon>Kitasatosporales</taxon>
        <taxon>Streptomycetaceae</taxon>
        <taxon>Streptomyces</taxon>
        <taxon>Streptomyces himalayensis</taxon>
    </lineage>
</organism>
<reference evidence="2 3" key="1">
    <citation type="submission" date="2020-07" db="EMBL/GenBank/DDBJ databases">
        <title>Streptomyces isolated from Indian soil.</title>
        <authorList>
            <person name="Mandal S."/>
            <person name="Maiti P.K."/>
        </authorList>
    </citation>
    <scope>NUCLEOTIDE SEQUENCE [LARGE SCALE GENOMIC DNA]</scope>
    <source>
        <strain evidence="2 3">PSKA28</strain>
    </source>
</reference>
<sequence length="188" mass="20506">MRNAACRMPCGAGTAITARVTLTGPLKPHDAAWDHLIAPGGRRTTSGGTAEPSSWSRTVNESRRIRVATLVLSMPQLETILLQCAGEAGGTRTHGRLEDDVETLSKTVSATQYSFLSPHQDQSSPIVLTAWGHQLKFDTASDPRVAQFMSTLGRHQHAQDRFMRAPRAPGLQRMRGSADSPQFPLRNH</sequence>
<dbReference type="Proteomes" id="UP000545761">
    <property type="component" value="Unassembled WGS sequence"/>
</dbReference>
<feature type="region of interest" description="Disordered" evidence="1">
    <location>
        <begin position="166"/>
        <end position="188"/>
    </location>
</feature>
<proteinExistence type="predicted"/>
<name>A0A7W0DPK0_9ACTN</name>
<protein>
    <submittedName>
        <fullName evidence="2">DUF3105 domain-containing protein</fullName>
    </submittedName>
</protein>
<evidence type="ECO:0000256" key="1">
    <source>
        <dbReference type="SAM" id="MobiDB-lite"/>
    </source>
</evidence>
<gene>
    <name evidence="2" type="ORF">H1D24_24440</name>
</gene>
<feature type="region of interest" description="Disordered" evidence="1">
    <location>
        <begin position="37"/>
        <end position="57"/>
    </location>
</feature>
<dbReference type="AlphaFoldDB" id="A0A7W0DPK0"/>